<dbReference type="PROSITE" id="PS51257">
    <property type="entry name" value="PROKAR_LIPOPROTEIN"/>
    <property type="match status" value="1"/>
</dbReference>
<sequence length="197" mass="20935">MRFTSGARLGAYALTAALTLSGCGVLGGTGGSGDRRASVAAAAETVADLGAVVATRDVQITKSRNLYSVRVELYELRRRDGFVTVNVRMTRTDQGTGNNDWQVGDTFEGDTISLTFAGVTLVDRKNRKRYLVARVDPNTTLDGRDSQYLASSGLSKVFVKPGQSIALYATFGAPPDDVTAVDVVIPQVPVFENVPLG</sequence>
<name>A0A1C6TZZ7_9ACTN</name>
<reference evidence="2" key="1">
    <citation type="submission" date="2016-06" db="EMBL/GenBank/DDBJ databases">
        <authorList>
            <person name="Varghese N."/>
            <person name="Submissions Spin"/>
        </authorList>
    </citation>
    <scope>NUCLEOTIDE SEQUENCE [LARGE SCALE GENOMIC DNA]</scope>
    <source>
        <strain evidence="2">DSM 44814</strain>
    </source>
</reference>
<dbReference type="Proteomes" id="UP000199696">
    <property type="component" value="Unassembled WGS sequence"/>
</dbReference>
<protein>
    <submittedName>
        <fullName evidence="1">Uncharacterized protein</fullName>
    </submittedName>
</protein>
<dbReference type="RefSeq" id="WP_091116166.1">
    <property type="nucleotide sequence ID" value="NZ_FMHY01000002.1"/>
</dbReference>
<dbReference type="OrthoDB" id="3535217at2"/>
<accession>A0A1C6TZZ7</accession>
<gene>
    <name evidence="1" type="ORF">GA0070604_1443</name>
</gene>
<dbReference type="EMBL" id="FMHY01000002">
    <property type="protein sequence ID" value="SCL47218.1"/>
    <property type="molecule type" value="Genomic_DNA"/>
</dbReference>
<evidence type="ECO:0000313" key="2">
    <source>
        <dbReference type="Proteomes" id="UP000199696"/>
    </source>
</evidence>
<dbReference type="AlphaFoldDB" id="A0A1C6TZZ7"/>
<organism evidence="1 2">
    <name type="scientific">Micromonospora eburnea</name>
    <dbReference type="NCBI Taxonomy" id="227316"/>
    <lineage>
        <taxon>Bacteria</taxon>
        <taxon>Bacillati</taxon>
        <taxon>Actinomycetota</taxon>
        <taxon>Actinomycetes</taxon>
        <taxon>Micromonosporales</taxon>
        <taxon>Micromonosporaceae</taxon>
        <taxon>Micromonospora</taxon>
    </lineage>
</organism>
<proteinExistence type="predicted"/>
<dbReference type="STRING" id="227316.GA0070604_1443"/>
<keyword evidence="2" id="KW-1185">Reference proteome</keyword>
<evidence type="ECO:0000313" key="1">
    <source>
        <dbReference type="EMBL" id="SCL47218.1"/>
    </source>
</evidence>